<dbReference type="GO" id="GO:0003713">
    <property type="term" value="F:transcription coactivator activity"/>
    <property type="evidence" value="ECO:0007669"/>
    <property type="project" value="TreeGrafter"/>
</dbReference>
<evidence type="ECO:0000256" key="5">
    <source>
        <dbReference type="ARBA" id="ARBA00022833"/>
    </source>
</evidence>
<reference evidence="11" key="1">
    <citation type="submission" date="2021-06" db="EMBL/GenBank/DDBJ databases">
        <title>Parelaphostrongylus tenuis whole genome reference sequence.</title>
        <authorList>
            <person name="Garwood T.J."/>
            <person name="Larsen P.A."/>
            <person name="Fountain-Jones N.M."/>
            <person name="Garbe J.R."/>
            <person name="Macchietto M.G."/>
            <person name="Kania S.A."/>
            <person name="Gerhold R.W."/>
            <person name="Richards J.E."/>
            <person name="Wolf T.M."/>
        </authorList>
    </citation>
    <scope>NUCLEOTIDE SEQUENCE</scope>
    <source>
        <strain evidence="11">MNPRO001-30</strain>
        <tissue evidence="11">Meninges</tissue>
    </source>
</reference>
<keyword evidence="3" id="KW-0677">Repeat</keyword>
<dbReference type="GO" id="GO:0045944">
    <property type="term" value="P:positive regulation of transcription by RNA polymerase II"/>
    <property type="evidence" value="ECO:0007669"/>
    <property type="project" value="TreeGrafter"/>
</dbReference>
<evidence type="ECO:0000256" key="7">
    <source>
        <dbReference type="ARBA" id="ARBA00023163"/>
    </source>
</evidence>
<sequence>WEEDEPLGSQATKAAVLYANEKHGYLKEKYPDWNDRVKHIQRLWRVLDTENRQDFVSRARENRANRGKQPRVKRVVVPNMPSNAQMRSEFHQSEMGAQTSQEIPVQQIRTTAHLTQPVLEQYELMRTRTLDLQKHQQVIESDLNRMRKQKKNLAAKRRQMIKSAGMDADGKQIQVDLNEQDRMALQSLLEQIPSRQKDLESCKRDLKSHMATVYEFEHKWNILRNVEPGDAMRMAMAQRALPGGAPPGPGGALPSTPLSSPNQMPGTPQQQLHQQMEGPSPHFQQMRVPQHVPYGAVCSHQQEIMQRPPIQVPRPPMWARVPAPVSGWYTLRTTSDFVRERGV</sequence>
<dbReference type="GO" id="GO:0044666">
    <property type="term" value="C:MLL3/4 complex"/>
    <property type="evidence" value="ECO:0007669"/>
    <property type="project" value="TreeGrafter"/>
</dbReference>
<keyword evidence="9" id="KW-0175">Coiled coil</keyword>
<dbReference type="EMBL" id="JAHQIW010006973">
    <property type="protein sequence ID" value="KAJ1371393.1"/>
    <property type="molecule type" value="Genomic_DNA"/>
</dbReference>
<keyword evidence="6" id="KW-0805">Transcription regulation</keyword>
<evidence type="ECO:0000256" key="1">
    <source>
        <dbReference type="ARBA" id="ARBA00004123"/>
    </source>
</evidence>
<protein>
    <submittedName>
        <fullName evidence="11">Uncharacterized protein</fullName>
    </submittedName>
</protein>
<feature type="non-terminal residue" evidence="11">
    <location>
        <position position="1"/>
    </location>
</feature>
<evidence type="ECO:0000256" key="10">
    <source>
        <dbReference type="SAM" id="MobiDB-lite"/>
    </source>
</evidence>
<name>A0AAD5WJ51_PARTN</name>
<proteinExistence type="predicted"/>
<accession>A0AAD5WJ51</accession>
<evidence type="ECO:0000256" key="4">
    <source>
        <dbReference type="ARBA" id="ARBA00022771"/>
    </source>
</evidence>
<dbReference type="GO" id="GO:0042800">
    <property type="term" value="F:histone H3K4 methyltransferase activity"/>
    <property type="evidence" value="ECO:0007669"/>
    <property type="project" value="TreeGrafter"/>
</dbReference>
<evidence type="ECO:0000256" key="9">
    <source>
        <dbReference type="SAM" id="Coils"/>
    </source>
</evidence>
<organism evidence="11 12">
    <name type="scientific">Parelaphostrongylus tenuis</name>
    <name type="common">Meningeal worm</name>
    <dbReference type="NCBI Taxonomy" id="148309"/>
    <lineage>
        <taxon>Eukaryota</taxon>
        <taxon>Metazoa</taxon>
        <taxon>Ecdysozoa</taxon>
        <taxon>Nematoda</taxon>
        <taxon>Chromadorea</taxon>
        <taxon>Rhabditida</taxon>
        <taxon>Rhabditina</taxon>
        <taxon>Rhabditomorpha</taxon>
        <taxon>Strongyloidea</taxon>
        <taxon>Metastrongylidae</taxon>
        <taxon>Parelaphostrongylus</taxon>
    </lineage>
</organism>
<dbReference type="AlphaFoldDB" id="A0AAD5WJ51"/>
<evidence type="ECO:0000256" key="6">
    <source>
        <dbReference type="ARBA" id="ARBA00023015"/>
    </source>
</evidence>
<dbReference type="GO" id="GO:0008270">
    <property type="term" value="F:zinc ion binding"/>
    <property type="evidence" value="ECO:0007669"/>
    <property type="project" value="UniProtKB-KW"/>
</dbReference>
<keyword evidence="8" id="KW-0539">Nucleus</keyword>
<evidence type="ECO:0000256" key="3">
    <source>
        <dbReference type="ARBA" id="ARBA00022737"/>
    </source>
</evidence>
<dbReference type="PANTHER" id="PTHR45888">
    <property type="entry name" value="HL01030P-RELATED"/>
    <property type="match status" value="1"/>
</dbReference>
<keyword evidence="4" id="KW-0863">Zinc-finger</keyword>
<dbReference type="Proteomes" id="UP001196413">
    <property type="component" value="Unassembled WGS sequence"/>
</dbReference>
<keyword evidence="12" id="KW-1185">Reference proteome</keyword>
<keyword evidence="5" id="KW-0862">Zinc</keyword>
<feature type="coiled-coil region" evidence="9">
    <location>
        <begin position="136"/>
        <end position="163"/>
    </location>
</feature>
<comment type="caution">
    <text evidence="11">The sequence shown here is derived from an EMBL/GenBank/DDBJ whole genome shotgun (WGS) entry which is preliminary data.</text>
</comment>
<dbReference type="Gene3D" id="1.10.30.10">
    <property type="entry name" value="High mobility group box domain"/>
    <property type="match status" value="1"/>
</dbReference>
<evidence type="ECO:0000256" key="2">
    <source>
        <dbReference type="ARBA" id="ARBA00022723"/>
    </source>
</evidence>
<gene>
    <name evidence="11" type="ORF">KIN20_033343</name>
</gene>
<feature type="compositionally biased region" description="Polar residues" evidence="10">
    <location>
        <begin position="262"/>
        <end position="274"/>
    </location>
</feature>
<feature type="compositionally biased region" description="Low complexity" evidence="10">
    <location>
        <begin position="252"/>
        <end position="261"/>
    </location>
</feature>
<keyword evidence="7" id="KW-0804">Transcription</keyword>
<evidence type="ECO:0000256" key="8">
    <source>
        <dbReference type="ARBA" id="ARBA00023242"/>
    </source>
</evidence>
<dbReference type="InterPro" id="IPR036910">
    <property type="entry name" value="HMG_box_dom_sf"/>
</dbReference>
<dbReference type="PANTHER" id="PTHR45888:SF6">
    <property type="entry name" value="HL01030P-RELATED"/>
    <property type="match status" value="1"/>
</dbReference>
<comment type="subcellular location">
    <subcellularLocation>
        <location evidence="1">Nucleus</location>
    </subcellularLocation>
</comment>
<keyword evidence="2" id="KW-0479">Metal-binding</keyword>
<evidence type="ECO:0000313" key="11">
    <source>
        <dbReference type="EMBL" id="KAJ1371393.1"/>
    </source>
</evidence>
<feature type="region of interest" description="Disordered" evidence="10">
    <location>
        <begin position="240"/>
        <end position="285"/>
    </location>
</feature>
<evidence type="ECO:0000313" key="12">
    <source>
        <dbReference type="Proteomes" id="UP001196413"/>
    </source>
</evidence>